<dbReference type="EMBL" id="JABFRW010000155">
    <property type="protein sequence ID" value="NOT34919.1"/>
    <property type="molecule type" value="Genomic_DNA"/>
</dbReference>
<evidence type="ECO:0000313" key="4">
    <source>
        <dbReference type="Proteomes" id="UP000580839"/>
    </source>
</evidence>
<keyword evidence="1" id="KW-0812">Transmembrane</keyword>
<accession>A0A849T0S0</accession>
<feature type="transmembrane region" description="Helical" evidence="1">
    <location>
        <begin position="81"/>
        <end position="103"/>
    </location>
</feature>
<dbReference type="PANTHER" id="PTHR34220">
    <property type="entry name" value="SENSOR HISTIDINE KINASE YPDA"/>
    <property type="match status" value="1"/>
</dbReference>
<dbReference type="Pfam" id="PF06580">
    <property type="entry name" value="His_kinase"/>
    <property type="match status" value="1"/>
</dbReference>
<dbReference type="InterPro" id="IPR010559">
    <property type="entry name" value="Sig_transdc_His_kin_internal"/>
</dbReference>
<dbReference type="Proteomes" id="UP000580839">
    <property type="component" value="Unassembled WGS sequence"/>
</dbReference>
<keyword evidence="3" id="KW-0418">Kinase</keyword>
<evidence type="ECO:0000259" key="2">
    <source>
        <dbReference type="Pfam" id="PF06580"/>
    </source>
</evidence>
<dbReference type="AlphaFoldDB" id="A0A849T0S0"/>
<dbReference type="InterPro" id="IPR050640">
    <property type="entry name" value="Bact_2-comp_sensor_kinase"/>
</dbReference>
<protein>
    <submittedName>
        <fullName evidence="3">Histidine kinase</fullName>
    </submittedName>
</protein>
<dbReference type="Gene3D" id="3.30.565.10">
    <property type="entry name" value="Histidine kinase-like ATPase, C-terminal domain"/>
    <property type="match status" value="1"/>
</dbReference>
<keyword evidence="3" id="KW-0808">Transferase</keyword>
<evidence type="ECO:0000256" key="1">
    <source>
        <dbReference type="SAM" id="Phobius"/>
    </source>
</evidence>
<dbReference type="InterPro" id="IPR036890">
    <property type="entry name" value="HATPase_C_sf"/>
</dbReference>
<comment type="caution">
    <text evidence="3">The sequence shown here is derived from an EMBL/GenBank/DDBJ whole genome shotgun (WGS) entry which is preliminary data.</text>
</comment>
<evidence type="ECO:0000313" key="3">
    <source>
        <dbReference type="EMBL" id="NOT34919.1"/>
    </source>
</evidence>
<sequence>MRRLDSKWTPVAAVLAFFFVIGSLEALSLYVADARVGRTVTLGSMLKGTLPSWIVQLSIAWPVGWLSRHARLGPDTWLRRLPLHLLGAFLFSAITVIGTVLIFKWTGQLGQQPMLVTVQRSFFAFLANQVAMYGAMVGMFHALDYLQESEQRERERARLAASLTEARLNALRSQLSPHFFFNTLNAISTFSLQGRPGQVTEMVGALGDLVRASLDDQLPHQVPLKRELELLDLYLDIQRVRFADWLRVELDIEPRAVEMLVPSLVLQPLIENAIEHGGQSPDGLNHVRLRVGLEGEALLIEITNPLADLAPARPERPRLGVGLRNTRERLEQLYPGEHAFRSEAAPGHEYVTTIRIPARRAATAGGA</sequence>
<reference evidence="3 4" key="1">
    <citation type="submission" date="2020-04" db="EMBL/GenBank/DDBJ databases">
        <title>Metagenomic profiling of ammonia- and methane-oxidizing microorganisms in a Dutch drinking water treatment plant.</title>
        <authorList>
            <person name="Poghosyan L."/>
            <person name="Leucker S."/>
        </authorList>
    </citation>
    <scope>NUCLEOTIDE SEQUENCE [LARGE SCALE GENOMIC DNA]</scope>
    <source>
        <strain evidence="3">S-RSF-IL-03</strain>
    </source>
</reference>
<keyword evidence="1" id="KW-0472">Membrane</keyword>
<gene>
    <name evidence="3" type="ORF">HOP12_12215</name>
</gene>
<name>A0A849T0S0_UNCEI</name>
<organism evidence="3 4">
    <name type="scientific">Eiseniibacteriota bacterium</name>
    <dbReference type="NCBI Taxonomy" id="2212470"/>
    <lineage>
        <taxon>Bacteria</taxon>
        <taxon>Candidatus Eiseniibacteriota</taxon>
    </lineage>
</organism>
<dbReference type="GO" id="GO:0016020">
    <property type="term" value="C:membrane"/>
    <property type="evidence" value="ECO:0007669"/>
    <property type="project" value="InterPro"/>
</dbReference>
<proteinExistence type="predicted"/>
<keyword evidence="1" id="KW-1133">Transmembrane helix</keyword>
<dbReference type="SUPFAM" id="SSF55874">
    <property type="entry name" value="ATPase domain of HSP90 chaperone/DNA topoisomerase II/histidine kinase"/>
    <property type="match status" value="1"/>
</dbReference>
<feature type="domain" description="Signal transduction histidine kinase internal region" evidence="2">
    <location>
        <begin position="166"/>
        <end position="244"/>
    </location>
</feature>
<feature type="transmembrane region" description="Helical" evidence="1">
    <location>
        <begin position="123"/>
        <end position="146"/>
    </location>
</feature>
<dbReference type="GO" id="GO:0000155">
    <property type="term" value="F:phosphorelay sensor kinase activity"/>
    <property type="evidence" value="ECO:0007669"/>
    <property type="project" value="InterPro"/>
</dbReference>
<dbReference type="PANTHER" id="PTHR34220:SF7">
    <property type="entry name" value="SENSOR HISTIDINE KINASE YPDA"/>
    <property type="match status" value="1"/>
</dbReference>
<feature type="transmembrane region" description="Helical" evidence="1">
    <location>
        <begin position="50"/>
        <end position="69"/>
    </location>
</feature>